<keyword evidence="1" id="KW-0472">Membrane</keyword>
<dbReference type="GO" id="GO:0140359">
    <property type="term" value="F:ABC-type transporter activity"/>
    <property type="evidence" value="ECO:0007669"/>
    <property type="project" value="InterPro"/>
</dbReference>
<dbReference type="Proteomes" id="UP000296469">
    <property type="component" value="Chromosome"/>
</dbReference>
<dbReference type="GO" id="GO:0005886">
    <property type="term" value="C:plasma membrane"/>
    <property type="evidence" value="ECO:0007669"/>
    <property type="project" value="UniProtKB-SubCell"/>
</dbReference>
<dbReference type="RefSeq" id="WP_135973605.1">
    <property type="nucleotide sequence ID" value="NZ_CP039291.1"/>
</dbReference>
<gene>
    <name evidence="2" type="ORF">E5225_13385</name>
</gene>
<proteinExistence type="predicted"/>
<dbReference type="Pfam" id="PF12679">
    <property type="entry name" value="ABC2_membrane_2"/>
    <property type="match status" value="1"/>
</dbReference>
<organism evidence="2 3">
    <name type="scientific">Cellulomonas shaoxiangyii</name>
    <dbReference type="NCBI Taxonomy" id="2566013"/>
    <lineage>
        <taxon>Bacteria</taxon>
        <taxon>Bacillati</taxon>
        <taxon>Actinomycetota</taxon>
        <taxon>Actinomycetes</taxon>
        <taxon>Micrococcales</taxon>
        <taxon>Cellulomonadaceae</taxon>
        <taxon>Cellulomonas</taxon>
    </lineage>
</organism>
<keyword evidence="3" id="KW-1185">Reference proteome</keyword>
<dbReference type="OrthoDB" id="3297477at2"/>
<reference evidence="2 3" key="1">
    <citation type="submission" date="2019-04" db="EMBL/GenBank/DDBJ databases">
        <title>Isolation and identification of Cellulomonas shaoxiangyii sp. Nov. isolated from feces of the Tibetan antelopes (Pantholops hodgsonii) in the Qinghai-Tibet plateau of China.</title>
        <authorList>
            <person name="Tian Z."/>
        </authorList>
    </citation>
    <scope>NUCLEOTIDE SEQUENCE [LARGE SCALE GENOMIC DNA]</scope>
    <source>
        <strain evidence="2 3">Z28</strain>
    </source>
</reference>
<dbReference type="EMBL" id="CP039291">
    <property type="protein sequence ID" value="QCB94400.1"/>
    <property type="molecule type" value="Genomic_DNA"/>
</dbReference>
<protein>
    <submittedName>
        <fullName evidence="2">ABC transporter permease</fullName>
    </submittedName>
</protein>
<dbReference type="PANTHER" id="PTHR37305:SF1">
    <property type="entry name" value="MEMBRANE PROTEIN"/>
    <property type="match status" value="1"/>
</dbReference>
<evidence type="ECO:0000313" key="3">
    <source>
        <dbReference type="Proteomes" id="UP000296469"/>
    </source>
</evidence>
<feature type="transmembrane region" description="Helical" evidence="1">
    <location>
        <begin position="205"/>
        <end position="224"/>
    </location>
</feature>
<feature type="transmembrane region" description="Helical" evidence="1">
    <location>
        <begin position="131"/>
        <end position="156"/>
    </location>
</feature>
<dbReference type="PANTHER" id="PTHR37305">
    <property type="entry name" value="INTEGRAL MEMBRANE PROTEIN-RELATED"/>
    <property type="match status" value="1"/>
</dbReference>
<evidence type="ECO:0000256" key="1">
    <source>
        <dbReference type="SAM" id="Phobius"/>
    </source>
</evidence>
<sequence>MTATTAPAPAAGAPAPARRAADGARVTFPRVVHAEWVKLWTLRSTYWTLAVAFLLFAGIAALGAVSVRSFPDPVEGMPAGSAEVLQMYLMPAMILGPLPLIVLAALSVTGEYATGSIRSTFAAVPARLPVLAAKVLVVAVVTFVAVAVAVGASLLLAGAIAPQLAPDWGAPHVPRVVVGVVLYCTGISLLGLAVGALLRNSAAAITSVIGLVLLVENVLLMISWEPLEYVRPFLPSTAGSAITSTPEQIENSGFGMAFTPGPWVGYGILLGWVAVLLTVAAVRLRTRDA</sequence>
<feature type="transmembrane region" description="Helical" evidence="1">
    <location>
        <begin position="176"/>
        <end position="198"/>
    </location>
</feature>
<dbReference type="KEGG" id="celz:E5225_13385"/>
<feature type="transmembrane region" description="Helical" evidence="1">
    <location>
        <begin position="87"/>
        <end position="110"/>
    </location>
</feature>
<accession>A0A4P7SJU4</accession>
<feature type="transmembrane region" description="Helical" evidence="1">
    <location>
        <begin position="263"/>
        <end position="284"/>
    </location>
</feature>
<keyword evidence="1" id="KW-0812">Transmembrane</keyword>
<evidence type="ECO:0000313" key="2">
    <source>
        <dbReference type="EMBL" id="QCB94400.1"/>
    </source>
</evidence>
<name>A0A4P7SJU4_9CELL</name>
<keyword evidence="1" id="KW-1133">Transmembrane helix</keyword>
<dbReference type="AlphaFoldDB" id="A0A4P7SJU4"/>
<feature type="transmembrane region" description="Helical" evidence="1">
    <location>
        <begin position="46"/>
        <end position="67"/>
    </location>
</feature>